<keyword evidence="2" id="KW-1185">Reference proteome</keyword>
<organism evidence="1 2">
    <name type="scientific">Allobacillus salarius</name>
    <dbReference type="NCBI Taxonomy" id="1955272"/>
    <lineage>
        <taxon>Bacteria</taxon>
        <taxon>Bacillati</taxon>
        <taxon>Bacillota</taxon>
        <taxon>Bacilli</taxon>
        <taxon>Bacillales</taxon>
        <taxon>Bacillaceae</taxon>
        <taxon>Allobacillus</taxon>
    </lineage>
</organism>
<dbReference type="EMBL" id="VMHE01000018">
    <property type="protein sequence ID" value="TSJ62579.1"/>
    <property type="molecule type" value="Genomic_DNA"/>
</dbReference>
<protein>
    <submittedName>
        <fullName evidence="1">Uncharacterized protein</fullName>
    </submittedName>
</protein>
<dbReference type="Proteomes" id="UP000316425">
    <property type="component" value="Unassembled WGS sequence"/>
</dbReference>
<dbReference type="RefSeq" id="WP_144089144.1">
    <property type="nucleotide sequence ID" value="NZ_VMHE01000018.1"/>
</dbReference>
<accession>A0A556PDW8</accession>
<reference evidence="1 2" key="1">
    <citation type="submission" date="2019-07" db="EMBL/GenBank/DDBJ databases">
        <title>Allobacillus sp. nov. SKP isolated from shrimp paste of Euphausiacea.</title>
        <authorList>
            <person name="Kanchanasin P."/>
            <person name="Tanasupawat S."/>
            <person name="Shi W."/>
            <person name="Wu L."/>
            <person name="Ma J."/>
        </authorList>
    </citation>
    <scope>NUCLEOTIDE SEQUENCE [LARGE SCALE GENOMIC DNA]</scope>
    <source>
        <strain evidence="1 2">SKP4-8</strain>
    </source>
</reference>
<dbReference type="AlphaFoldDB" id="A0A556PDW8"/>
<comment type="caution">
    <text evidence="1">The sequence shown here is derived from an EMBL/GenBank/DDBJ whole genome shotgun (WGS) entry which is preliminary data.</text>
</comment>
<sequence length="59" mass="7051">MSENEKKNVTLTMDEYERAEFLKLLIEEAKSPAEVKRLGMELKQIYHKGHIRYVKNQLE</sequence>
<evidence type="ECO:0000313" key="1">
    <source>
        <dbReference type="EMBL" id="TSJ62579.1"/>
    </source>
</evidence>
<proteinExistence type="predicted"/>
<name>A0A556PDW8_9BACI</name>
<evidence type="ECO:0000313" key="2">
    <source>
        <dbReference type="Proteomes" id="UP000316425"/>
    </source>
</evidence>
<gene>
    <name evidence="1" type="ORF">FPQ13_09705</name>
</gene>